<reference evidence="1 2" key="1">
    <citation type="submission" date="2017-05" db="EMBL/GenBank/DDBJ databases">
        <authorList>
            <person name="Song R."/>
            <person name="Chenine A.L."/>
            <person name="Ruprecht R.M."/>
        </authorList>
    </citation>
    <scope>NUCLEOTIDE SEQUENCE [LARGE SCALE GENOMIC DNA]</scope>
</reference>
<name>A0A1Y0T0K7_9CAUD</name>
<accession>A0A1Y0T0K7</accession>
<keyword evidence="2" id="KW-1185">Reference proteome</keyword>
<sequence length="63" mass="6913">MTRTVTAICTISFSVGETTDPARVLVLAHAGEELIVVQDHGTFITVRKNGSNETFQIYPGQYQ</sequence>
<dbReference type="EMBL" id="MF042360">
    <property type="protein sequence ID" value="ARV77028.1"/>
    <property type="molecule type" value="Genomic_DNA"/>
</dbReference>
<evidence type="ECO:0000313" key="1">
    <source>
        <dbReference type="EMBL" id="ARV77028.1"/>
    </source>
</evidence>
<organism evidence="1 2">
    <name type="scientific">Pseudomonas phage Phabio</name>
    <dbReference type="NCBI Taxonomy" id="2006668"/>
    <lineage>
        <taxon>Viruses</taxon>
        <taxon>Duplodnaviria</taxon>
        <taxon>Heunggongvirae</taxon>
        <taxon>Uroviricota</taxon>
        <taxon>Caudoviricetes</taxon>
        <taxon>Chimalliviridae</taxon>
        <taxon>Phabiovirus</taxon>
        <taxon>Phabiovirus phabio</taxon>
    </lineage>
</organism>
<protein>
    <submittedName>
        <fullName evidence="1">Uncharacterized protein</fullName>
    </submittedName>
</protein>
<dbReference type="Proteomes" id="UP000225448">
    <property type="component" value="Segment"/>
</dbReference>
<gene>
    <name evidence="1" type="ORF">PHABIO_397</name>
</gene>
<proteinExistence type="predicted"/>
<evidence type="ECO:0000313" key="2">
    <source>
        <dbReference type="Proteomes" id="UP000225448"/>
    </source>
</evidence>